<evidence type="ECO:0000256" key="4">
    <source>
        <dbReference type="ARBA" id="ARBA00022490"/>
    </source>
</evidence>
<keyword evidence="6" id="KW-1185">Reference proteome</keyword>
<dbReference type="OMA" id="DNIMMLM"/>
<evidence type="ECO:0000313" key="5">
    <source>
        <dbReference type="EMBL" id="EEH54894.1"/>
    </source>
</evidence>
<reference evidence="5 6" key="1">
    <citation type="journal article" date="2009" name="Science">
        <title>Green evolution and dynamic adaptations revealed by genomes of the marine picoeukaryotes Micromonas.</title>
        <authorList>
            <person name="Worden A.Z."/>
            <person name="Lee J.H."/>
            <person name="Mock T."/>
            <person name="Rouze P."/>
            <person name="Simmons M.P."/>
            <person name="Aerts A.L."/>
            <person name="Allen A.E."/>
            <person name="Cuvelier M.L."/>
            <person name="Derelle E."/>
            <person name="Everett M.V."/>
            <person name="Foulon E."/>
            <person name="Grimwood J."/>
            <person name="Gundlach H."/>
            <person name="Henrissat B."/>
            <person name="Napoli C."/>
            <person name="McDonald S.M."/>
            <person name="Parker M.S."/>
            <person name="Rombauts S."/>
            <person name="Salamov A."/>
            <person name="Von Dassow P."/>
            <person name="Badger J.H."/>
            <person name="Coutinho P.M."/>
            <person name="Demir E."/>
            <person name="Dubchak I."/>
            <person name="Gentemann C."/>
            <person name="Eikrem W."/>
            <person name="Gready J.E."/>
            <person name="John U."/>
            <person name="Lanier W."/>
            <person name="Lindquist E.A."/>
            <person name="Lucas S."/>
            <person name="Mayer K.F."/>
            <person name="Moreau H."/>
            <person name="Not F."/>
            <person name="Otillar R."/>
            <person name="Panaud O."/>
            <person name="Pangilinan J."/>
            <person name="Paulsen I."/>
            <person name="Piegu B."/>
            <person name="Poliakov A."/>
            <person name="Robbens S."/>
            <person name="Schmutz J."/>
            <person name="Toulza E."/>
            <person name="Wyss T."/>
            <person name="Zelensky A."/>
            <person name="Zhou K."/>
            <person name="Armbrust E.V."/>
            <person name="Bhattacharya D."/>
            <person name="Goodenough U.W."/>
            <person name="Van de Peer Y."/>
            <person name="Grigoriev I.V."/>
        </authorList>
    </citation>
    <scope>NUCLEOTIDE SEQUENCE [LARGE SCALE GENOMIC DNA]</scope>
    <source>
        <strain evidence="5 6">CCMP1545</strain>
    </source>
</reference>
<evidence type="ECO:0000256" key="3">
    <source>
        <dbReference type="ARBA" id="ARBA00020502"/>
    </source>
</evidence>
<proteinExistence type="inferred from homology"/>
<name>C1MZM2_MICPC</name>
<protein>
    <recommendedName>
        <fullName evidence="3">Protein C10</fullName>
    </recommendedName>
</protein>
<organism evidence="6">
    <name type="scientific">Micromonas pusilla (strain CCMP1545)</name>
    <name type="common">Picoplanktonic green alga</name>
    <dbReference type="NCBI Taxonomy" id="564608"/>
    <lineage>
        <taxon>Eukaryota</taxon>
        <taxon>Viridiplantae</taxon>
        <taxon>Chlorophyta</taxon>
        <taxon>Mamiellophyceae</taxon>
        <taxon>Mamiellales</taxon>
        <taxon>Mamiellaceae</taxon>
        <taxon>Micromonas</taxon>
    </lineage>
</organism>
<comment type="similarity">
    <text evidence="2">Belongs to the UPF0456 family.</text>
</comment>
<dbReference type="GO" id="GO:0009791">
    <property type="term" value="P:post-embryonic development"/>
    <property type="evidence" value="ECO:0007669"/>
    <property type="project" value="TreeGrafter"/>
</dbReference>
<sequence length="187" mass="20285">MSAPNAFAAPPAVVLSAEQAKDALQQTMEILKKPENIAKMDVRARWTRPSDRSSIVVRRKASNASEAIARSARSRRPRRFLRLTIPSSPLRTCCVLFSQAAKAAMAAQPDNIMMLMMLVLPVATEVCAPVFTKFGFPNDQGGLMAYMKAVMAHKDDAEIAALGKEMRATFVPEALAATVNMMLSGGM</sequence>
<dbReference type="GO" id="GO:0005737">
    <property type="term" value="C:cytoplasm"/>
    <property type="evidence" value="ECO:0007669"/>
    <property type="project" value="UniProtKB-SubCell"/>
</dbReference>
<dbReference type="KEGG" id="mpp:MICPUCDRAFT_60781"/>
<dbReference type="PANTHER" id="PTHR13463:SF3">
    <property type="entry name" value="PROTEIN C10"/>
    <property type="match status" value="1"/>
</dbReference>
<evidence type="ECO:0000313" key="6">
    <source>
        <dbReference type="Proteomes" id="UP000001876"/>
    </source>
</evidence>
<gene>
    <name evidence="5" type="ORF">MICPUCDRAFT_60781</name>
</gene>
<dbReference type="EMBL" id="GG663743">
    <property type="protein sequence ID" value="EEH54894.1"/>
    <property type="molecule type" value="Genomic_DNA"/>
</dbReference>
<dbReference type="Proteomes" id="UP000001876">
    <property type="component" value="Unassembled WGS sequence"/>
</dbReference>
<dbReference type="InterPro" id="IPR026317">
    <property type="entry name" value="P_C10"/>
</dbReference>
<evidence type="ECO:0000256" key="2">
    <source>
        <dbReference type="ARBA" id="ARBA00007083"/>
    </source>
</evidence>
<comment type="subcellular location">
    <subcellularLocation>
        <location evidence="1">Cytoplasm</location>
    </subcellularLocation>
</comment>
<evidence type="ECO:0000256" key="1">
    <source>
        <dbReference type="ARBA" id="ARBA00004496"/>
    </source>
</evidence>
<accession>C1MZM2</accession>
<dbReference type="GeneID" id="9686417"/>
<dbReference type="PANTHER" id="PTHR13463">
    <property type="entry name" value="PROTEIN C10"/>
    <property type="match status" value="1"/>
</dbReference>
<keyword evidence="4" id="KW-0963">Cytoplasm</keyword>
<dbReference type="AlphaFoldDB" id="C1MZM2"/>
<dbReference type="OrthoDB" id="75738at2759"/>
<dbReference type="RefSeq" id="XP_003061244.1">
    <property type="nucleotide sequence ID" value="XM_003061198.1"/>
</dbReference>
<dbReference type="Pfam" id="PF14974">
    <property type="entry name" value="P_C10"/>
    <property type="match status" value="1"/>
</dbReference>